<dbReference type="AlphaFoldDB" id="A0ABD0Z8W9"/>
<name>A0ABD0Z8W9_CARAN</name>
<accession>A0ABD0Z8W9</accession>
<protein>
    <submittedName>
        <fullName evidence="1">Uncharacterized protein</fullName>
    </submittedName>
</protein>
<organism evidence="1 2">
    <name type="scientific">Cardamine amara subsp. amara</name>
    <dbReference type="NCBI Taxonomy" id="228776"/>
    <lineage>
        <taxon>Eukaryota</taxon>
        <taxon>Viridiplantae</taxon>
        <taxon>Streptophyta</taxon>
        <taxon>Embryophyta</taxon>
        <taxon>Tracheophyta</taxon>
        <taxon>Spermatophyta</taxon>
        <taxon>Magnoliopsida</taxon>
        <taxon>eudicotyledons</taxon>
        <taxon>Gunneridae</taxon>
        <taxon>Pentapetalae</taxon>
        <taxon>rosids</taxon>
        <taxon>malvids</taxon>
        <taxon>Brassicales</taxon>
        <taxon>Brassicaceae</taxon>
        <taxon>Cardamineae</taxon>
        <taxon>Cardamine</taxon>
    </lineage>
</organism>
<evidence type="ECO:0000313" key="2">
    <source>
        <dbReference type="Proteomes" id="UP001558713"/>
    </source>
</evidence>
<proteinExistence type="predicted"/>
<dbReference type="EMBL" id="JBANAX010000864">
    <property type="protein sequence ID" value="KAL1190928.1"/>
    <property type="molecule type" value="Genomic_DNA"/>
</dbReference>
<sequence>MIEEMGIEQTTTSSAVCCIHGHSPVNFSDMTEEEDLNRVICVTDNNNNTALPEGYLDYGQEIDIEQLIDFKTPFESYLDDFVFENISHQDLEEAAASVEKF</sequence>
<evidence type="ECO:0000313" key="1">
    <source>
        <dbReference type="EMBL" id="KAL1190928.1"/>
    </source>
</evidence>
<dbReference type="Proteomes" id="UP001558713">
    <property type="component" value="Unassembled WGS sequence"/>
</dbReference>
<comment type="caution">
    <text evidence="1">The sequence shown here is derived from an EMBL/GenBank/DDBJ whole genome shotgun (WGS) entry which is preliminary data.</text>
</comment>
<keyword evidence="2" id="KW-1185">Reference proteome</keyword>
<reference evidence="1 2" key="1">
    <citation type="submission" date="2024-04" db="EMBL/GenBank/DDBJ databases">
        <title>Genome assembly C_amara_ONT_v2.</title>
        <authorList>
            <person name="Yant L."/>
            <person name="Moore C."/>
            <person name="Slenker M."/>
        </authorList>
    </citation>
    <scope>NUCLEOTIDE SEQUENCE [LARGE SCALE GENOMIC DNA]</scope>
    <source>
        <tissue evidence="1">Leaf</tissue>
    </source>
</reference>
<gene>
    <name evidence="1" type="ORF">V5N11_020902</name>
</gene>